<keyword evidence="1" id="KW-0732">Signal</keyword>
<dbReference type="AlphaFoldDB" id="A0A420E735"/>
<feature type="signal peptide" evidence="1">
    <location>
        <begin position="1"/>
        <end position="18"/>
    </location>
</feature>
<dbReference type="CDD" id="cd16329">
    <property type="entry name" value="LolA_like"/>
    <property type="match status" value="1"/>
</dbReference>
<feature type="domain" description="Uncharacterized protein TP-0789" evidence="2">
    <location>
        <begin position="63"/>
        <end position="243"/>
    </location>
</feature>
<evidence type="ECO:0000256" key="1">
    <source>
        <dbReference type="SAM" id="SignalP"/>
    </source>
</evidence>
<gene>
    <name evidence="3" type="ORF">DBZ36_19705</name>
</gene>
<comment type="caution">
    <text evidence="3">The sequence shown here is derived from an EMBL/GenBank/DDBJ whole genome shotgun (WGS) entry which is preliminary data.</text>
</comment>
<proteinExistence type="predicted"/>
<name>A0A420E735_9ALTE</name>
<dbReference type="Pfam" id="PF17131">
    <property type="entry name" value="LolA_like"/>
    <property type="match status" value="1"/>
</dbReference>
<dbReference type="Gene3D" id="2.50.20.10">
    <property type="entry name" value="Lipoprotein localisation LolA/LolB/LppX"/>
    <property type="match status" value="1"/>
</dbReference>
<dbReference type="Proteomes" id="UP000286482">
    <property type="component" value="Unassembled WGS sequence"/>
</dbReference>
<dbReference type="EMBL" id="RAQO01000012">
    <property type="protein sequence ID" value="RKF13285.1"/>
    <property type="molecule type" value="Genomic_DNA"/>
</dbReference>
<keyword evidence="3" id="KW-0449">Lipoprotein</keyword>
<feature type="chain" id="PRO_5019443543" evidence="1">
    <location>
        <begin position="19"/>
        <end position="246"/>
    </location>
</feature>
<evidence type="ECO:0000313" key="4">
    <source>
        <dbReference type="Proteomes" id="UP000286482"/>
    </source>
</evidence>
<reference evidence="3 4" key="1">
    <citation type="submission" date="2018-09" db="EMBL/GenBank/DDBJ databases">
        <authorList>
            <person name="Wang Z."/>
        </authorList>
    </citation>
    <scope>NUCLEOTIDE SEQUENCE [LARGE SCALE GENOMIC DNA]</scope>
    <source>
        <strain evidence="3 4">ALS 81</strain>
    </source>
</reference>
<dbReference type="OrthoDB" id="9803781at2"/>
<evidence type="ECO:0000313" key="3">
    <source>
        <dbReference type="EMBL" id="RKF13285.1"/>
    </source>
</evidence>
<evidence type="ECO:0000259" key="2">
    <source>
        <dbReference type="Pfam" id="PF17131"/>
    </source>
</evidence>
<dbReference type="RefSeq" id="WP_120356698.1">
    <property type="nucleotide sequence ID" value="NZ_RAQO01000012.1"/>
</dbReference>
<accession>A0A420E735</accession>
<organism evidence="3 4">
    <name type="scientific">Alginatibacterium sediminis</name>
    <dbReference type="NCBI Taxonomy" id="2164068"/>
    <lineage>
        <taxon>Bacteria</taxon>
        <taxon>Pseudomonadati</taxon>
        <taxon>Pseudomonadota</taxon>
        <taxon>Gammaproteobacteria</taxon>
        <taxon>Alteromonadales</taxon>
        <taxon>Alteromonadaceae</taxon>
        <taxon>Alginatibacterium</taxon>
    </lineage>
</organism>
<keyword evidence="4" id="KW-1185">Reference proteome</keyword>
<protein>
    <submittedName>
        <fullName evidence="3">Outer membrane lipoprotein-sorting protein</fullName>
    </submittedName>
</protein>
<sequence>MRAMTGLLLLMLAQPAMAQTASEIVLQSDQQMRGDSAYSELSMTIVRPTWQRSMRMKSWSLGRDYALVTVIEPAKDKGNSSLKRQQQMWQWIPKVSQVIKLSSSMLSQSWMGSDFTNDDLINQSSIVIDYDHSLLSDDVVDNDRCFVVIANAKPDAPVVWSKVKLWISQDSYLQRQAEFYDEFDEVVNILTTWDVATVGGRKIATRMRMMPMDKPKQYTEIITHDAAFNFEIDAQFFSLEQLQNSH</sequence>
<dbReference type="InterPro" id="IPR033399">
    <property type="entry name" value="TP_0789-like"/>
</dbReference>